<keyword evidence="3" id="KW-1185">Reference proteome</keyword>
<dbReference type="Proteomes" id="UP000799753">
    <property type="component" value="Unassembled WGS sequence"/>
</dbReference>
<evidence type="ECO:0000313" key="3">
    <source>
        <dbReference type="Proteomes" id="UP000799753"/>
    </source>
</evidence>
<accession>A0A6A6S5C7</accession>
<proteinExistence type="predicted"/>
<evidence type="ECO:0000313" key="2">
    <source>
        <dbReference type="EMBL" id="KAF2642790.1"/>
    </source>
</evidence>
<sequence>MEKAAQGYIASSVQLVDSCPWQQNYTQTGTTIPRFHEDRLWAVPCCDSKIRVLLLNFCLDIHVWRFLHSVRECMHVLDWLSYSLTGDDVRLPCKPMLFSTLLPGCYLLLAISVAGKNPGIARPTLTPAQTNRPTPTPGQRQPLTASGRTSTFFHFGLTTSAECSLRARQHDHAHGRPSSRPPRVPASCAVAKSWLCTLALDSLLYHISSATIPSYCFVVLVPG</sequence>
<name>A0A6A6S5C7_9PLEO</name>
<gene>
    <name evidence="2" type="ORF">P280DRAFT_275116</name>
</gene>
<dbReference type="EMBL" id="MU006781">
    <property type="protein sequence ID" value="KAF2642790.1"/>
    <property type="molecule type" value="Genomic_DNA"/>
</dbReference>
<feature type="region of interest" description="Disordered" evidence="1">
    <location>
        <begin position="122"/>
        <end position="145"/>
    </location>
</feature>
<evidence type="ECO:0000256" key="1">
    <source>
        <dbReference type="SAM" id="MobiDB-lite"/>
    </source>
</evidence>
<dbReference type="AlphaFoldDB" id="A0A6A6S5C7"/>
<reference evidence="2" key="1">
    <citation type="journal article" date="2020" name="Stud. Mycol.">
        <title>101 Dothideomycetes genomes: a test case for predicting lifestyles and emergence of pathogens.</title>
        <authorList>
            <person name="Haridas S."/>
            <person name="Albert R."/>
            <person name="Binder M."/>
            <person name="Bloem J."/>
            <person name="Labutti K."/>
            <person name="Salamov A."/>
            <person name="Andreopoulos B."/>
            <person name="Baker S."/>
            <person name="Barry K."/>
            <person name="Bills G."/>
            <person name="Bluhm B."/>
            <person name="Cannon C."/>
            <person name="Castanera R."/>
            <person name="Culley D."/>
            <person name="Daum C."/>
            <person name="Ezra D."/>
            <person name="Gonzalez J."/>
            <person name="Henrissat B."/>
            <person name="Kuo A."/>
            <person name="Liang C."/>
            <person name="Lipzen A."/>
            <person name="Lutzoni F."/>
            <person name="Magnuson J."/>
            <person name="Mondo S."/>
            <person name="Nolan M."/>
            <person name="Ohm R."/>
            <person name="Pangilinan J."/>
            <person name="Park H.-J."/>
            <person name="Ramirez L."/>
            <person name="Alfaro M."/>
            <person name="Sun H."/>
            <person name="Tritt A."/>
            <person name="Yoshinaga Y."/>
            <person name="Zwiers L.-H."/>
            <person name="Turgeon B."/>
            <person name="Goodwin S."/>
            <person name="Spatafora J."/>
            <person name="Crous P."/>
            <person name="Grigoriev I."/>
        </authorList>
    </citation>
    <scope>NUCLEOTIDE SEQUENCE</scope>
    <source>
        <strain evidence="2">CBS 473.64</strain>
    </source>
</reference>
<feature type="compositionally biased region" description="Polar residues" evidence="1">
    <location>
        <begin position="126"/>
        <end position="145"/>
    </location>
</feature>
<protein>
    <submittedName>
        <fullName evidence="2">Uncharacterized protein</fullName>
    </submittedName>
</protein>
<organism evidence="2 3">
    <name type="scientific">Massarina eburnea CBS 473.64</name>
    <dbReference type="NCBI Taxonomy" id="1395130"/>
    <lineage>
        <taxon>Eukaryota</taxon>
        <taxon>Fungi</taxon>
        <taxon>Dikarya</taxon>
        <taxon>Ascomycota</taxon>
        <taxon>Pezizomycotina</taxon>
        <taxon>Dothideomycetes</taxon>
        <taxon>Pleosporomycetidae</taxon>
        <taxon>Pleosporales</taxon>
        <taxon>Massarineae</taxon>
        <taxon>Massarinaceae</taxon>
        <taxon>Massarina</taxon>
    </lineage>
</organism>